<feature type="domain" description="Flagellar hook-associated protein 2 C-terminal" evidence="7">
    <location>
        <begin position="205"/>
        <end position="419"/>
    </location>
</feature>
<evidence type="ECO:0000313" key="8">
    <source>
        <dbReference type="EMBL" id="RLV56460.1"/>
    </source>
</evidence>
<sequence>MATGTASISGLSGFDSRAIVDQLMALEAVPQDRLKTKLATEENRVKVLQGLNTRLAALVTKAKEFGGADTWNSLAATSSHQGVSVATLSGGVPGHYTIDVESTATAHRITYDAALPTDQVVPAGSSLRLTVDGETRTIDAANGTLAAVVNALNGSGTGVRASTVKLDDGTLRLSVTSVATGAESAFTLTAEDGSPILGGGTAAAGRDAVIVVDGDRVTSSSNTFADVVSGLSFTIGAAAVGESVSVEVKADEAKPVAAAKEFVAAVNEVLAEIDRLTASTPGAPGPLAGDSQLRTVRNDLLEAVFPGSGSLADVGIQTTRNGTLTFDAEKFSAALGSDPAGTRSALGAGAAGFAGRIQETATAASESGTGLVSVAIAGRSSTVTRLQESIDAWDLRLEMRRNTLSRQFTALETSLATMQGQADWLAGQLSSLNASSSSR</sequence>
<dbReference type="GO" id="GO:0009424">
    <property type="term" value="C:bacterial-type flagellum hook"/>
    <property type="evidence" value="ECO:0007669"/>
    <property type="project" value="UniProtKB-UniRule"/>
</dbReference>
<evidence type="ECO:0000259" key="6">
    <source>
        <dbReference type="Pfam" id="PF02465"/>
    </source>
</evidence>
<dbReference type="InterPro" id="IPR010809">
    <property type="entry name" value="FliD_C"/>
</dbReference>
<dbReference type="PANTHER" id="PTHR30288">
    <property type="entry name" value="FLAGELLAR CAP/ASSEMBLY PROTEIN FLID"/>
    <property type="match status" value="1"/>
</dbReference>
<name>A0A3L8PMH5_9ACTN</name>
<comment type="caution">
    <text evidence="8">The sequence shown here is derived from an EMBL/GenBank/DDBJ whole genome shotgun (WGS) entry which is preliminary data.</text>
</comment>
<evidence type="ECO:0000256" key="2">
    <source>
        <dbReference type="ARBA" id="ARBA00011255"/>
    </source>
</evidence>
<dbReference type="PANTHER" id="PTHR30288:SF0">
    <property type="entry name" value="FLAGELLAR HOOK-ASSOCIATED PROTEIN 2"/>
    <property type="match status" value="1"/>
</dbReference>
<gene>
    <name evidence="8" type="ORF">D9V41_05120</name>
</gene>
<dbReference type="GO" id="GO:0007155">
    <property type="term" value="P:cell adhesion"/>
    <property type="evidence" value="ECO:0007669"/>
    <property type="project" value="InterPro"/>
</dbReference>
<comment type="function">
    <text evidence="5">Required for morphogenesis and for the elongation of the flagellar filament by facilitating polymerization of the flagellin monomers at the tip of growing filament. Forms a capping structure, which prevents flagellin subunits (transported through the central channel of the flagellum) from leaking out without polymerization at the distal end.</text>
</comment>
<dbReference type="Pfam" id="PF07195">
    <property type="entry name" value="FliD_C"/>
    <property type="match status" value="1"/>
</dbReference>
<evidence type="ECO:0000256" key="5">
    <source>
        <dbReference type="RuleBase" id="RU362066"/>
    </source>
</evidence>
<keyword evidence="3" id="KW-0175">Coiled coil</keyword>
<dbReference type="RefSeq" id="WP_121793467.1">
    <property type="nucleotide sequence ID" value="NZ_RDBF01000003.1"/>
</dbReference>
<organism evidence="8 9">
    <name type="scientific">Aeromicrobium phragmitis</name>
    <dbReference type="NCBI Taxonomy" id="2478914"/>
    <lineage>
        <taxon>Bacteria</taxon>
        <taxon>Bacillati</taxon>
        <taxon>Actinomycetota</taxon>
        <taxon>Actinomycetes</taxon>
        <taxon>Propionibacteriales</taxon>
        <taxon>Nocardioidaceae</taxon>
        <taxon>Aeromicrobium</taxon>
    </lineage>
</organism>
<comment type="subunit">
    <text evidence="2 5">Homopentamer.</text>
</comment>
<proteinExistence type="inferred from homology"/>
<accession>A0A3L8PMH5</accession>
<evidence type="ECO:0000256" key="1">
    <source>
        <dbReference type="ARBA" id="ARBA00009764"/>
    </source>
</evidence>
<evidence type="ECO:0000256" key="4">
    <source>
        <dbReference type="ARBA" id="ARBA00023143"/>
    </source>
</evidence>
<dbReference type="EMBL" id="RDBF01000003">
    <property type="protein sequence ID" value="RLV56460.1"/>
    <property type="molecule type" value="Genomic_DNA"/>
</dbReference>
<keyword evidence="4 5" id="KW-0975">Bacterial flagellum</keyword>
<keyword evidence="5" id="KW-0964">Secreted</keyword>
<comment type="similarity">
    <text evidence="1 5">Belongs to the FliD family.</text>
</comment>
<dbReference type="Pfam" id="PF02465">
    <property type="entry name" value="FliD_N"/>
    <property type="match status" value="1"/>
</dbReference>
<dbReference type="Proteomes" id="UP000282515">
    <property type="component" value="Unassembled WGS sequence"/>
</dbReference>
<dbReference type="OrthoDB" id="5241527at2"/>
<dbReference type="GO" id="GO:0009421">
    <property type="term" value="C:bacterial-type flagellum filament cap"/>
    <property type="evidence" value="ECO:0007669"/>
    <property type="project" value="InterPro"/>
</dbReference>
<evidence type="ECO:0000256" key="3">
    <source>
        <dbReference type="ARBA" id="ARBA00023054"/>
    </source>
</evidence>
<evidence type="ECO:0000313" key="9">
    <source>
        <dbReference type="Proteomes" id="UP000282515"/>
    </source>
</evidence>
<keyword evidence="9" id="KW-1185">Reference proteome</keyword>
<comment type="subcellular location">
    <subcellularLocation>
        <location evidence="5">Secreted</location>
    </subcellularLocation>
    <subcellularLocation>
        <location evidence="5">Bacterial flagellum</location>
    </subcellularLocation>
</comment>
<dbReference type="InterPro" id="IPR040026">
    <property type="entry name" value="FliD"/>
</dbReference>
<protein>
    <recommendedName>
        <fullName evidence="5">Flagellar hook-associated protein 2</fullName>
        <shortName evidence="5">HAP2</shortName>
    </recommendedName>
    <alternativeName>
        <fullName evidence="5">Flagellar cap protein</fullName>
    </alternativeName>
</protein>
<feature type="domain" description="Flagellar hook-associated protein 2 N-terminal" evidence="6">
    <location>
        <begin position="12"/>
        <end position="107"/>
    </location>
</feature>
<evidence type="ECO:0000259" key="7">
    <source>
        <dbReference type="Pfam" id="PF07195"/>
    </source>
</evidence>
<dbReference type="GO" id="GO:0005576">
    <property type="term" value="C:extracellular region"/>
    <property type="evidence" value="ECO:0007669"/>
    <property type="project" value="UniProtKB-SubCell"/>
</dbReference>
<dbReference type="AlphaFoldDB" id="A0A3L8PMH5"/>
<reference evidence="8 9" key="1">
    <citation type="submission" date="2018-10" db="EMBL/GenBank/DDBJ databases">
        <title>Aeromicrobium sp. 9W16Y-2 whole genome shotgun sequence.</title>
        <authorList>
            <person name="Li F."/>
        </authorList>
    </citation>
    <scope>NUCLEOTIDE SEQUENCE [LARGE SCALE GENOMIC DNA]</scope>
    <source>
        <strain evidence="8 9">9W16Y-2</strain>
    </source>
</reference>
<dbReference type="GO" id="GO:0071973">
    <property type="term" value="P:bacterial-type flagellum-dependent cell motility"/>
    <property type="evidence" value="ECO:0007669"/>
    <property type="project" value="TreeGrafter"/>
</dbReference>
<dbReference type="InterPro" id="IPR003481">
    <property type="entry name" value="FliD_N"/>
</dbReference>